<feature type="compositionally biased region" description="Low complexity" evidence="1">
    <location>
        <begin position="69"/>
        <end position="81"/>
    </location>
</feature>
<dbReference type="Proteomes" id="UP000095287">
    <property type="component" value="Unplaced"/>
</dbReference>
<protein>
    <submittedName>
        <fullName evidence="3">Transposase_23 domain-containing protein</fullName>
    </submittedName>
</protein>
<keyword evidence="2" id="KW-1185">Reference proteome</keyword>
<dbReference type="AlphaFoldDB" id="A0A1I8A343"/>
<accession>A0A1I8A343</accession>
<reference evidence="3" key="1">
    <citation type="submission" date="2016-11" db="UniProtKB">
        <authorList>
            <consortium name="WormBaseParasite"/>
        </authorList>
    </citation>
    <scope>IDENTIFICATION</scope>
</reference>
<dbReference type="WBParaSite" id="L893_g32528.t1">
    <property type="protein sequence ID" value="L893_g32528.t1"/>
    <property type="gene ID" value="L893_g32528"/>
</dbReference>
<feature type="region of interest" description="Disordered" evidence="1">
    <location>
        <begin position="53"/>
        <end position="82"/>
    </location>
</feature>
<evidence type="ECO:0000313" key="3">
    <source>
        <dbReference type="WBParaSite" id="L893_g32528.t1"/>
    </source>
</evidence>
<sequence length="100" mass="11092">MKGARFARYAARVDIYGYLKVLIVGDVKCRIKSSNMYCRSNLGEDKLEVTSVRSPNVHRSEAYKKAKKSTSSGSRKGSSKAQTLPSVVFLQVVYGLQVDL</sequence>
<proteinExistence type="predicted"/>
<evidence type="ECO:0000313" key="2">
    <source>
        <dbReference type="Proteomes" id="UP000095287"/>
    </source>
</evidence>
<organism evidence="2 3">
    <name type="scientific">Steinernema glaseri</name>
    <dbReference type="NCBI Taxonomy" id="37863"/>
    <lineage>
        <taxon>Eukaryota</taxon>
        <taxon>Metazoa</taxon>
        <taxon>Ecdysozoa</taxon>
        <taxon>Nematoda</taxon>
        <taxon>Chromadorea</taxon>
        <taxon>Rhabditida</taxon>
        <taxon>Tylenchina</taxon>
        <taxon>Panagrolaimomorpha</taxon>
        <taxon>Strongyloidoidea</taxon>
        <taxon>Steinernematidae</taxon>
        <taxon>Steinernema</taxon>
    </lineage>
</organism>
<evidence type="ECO:0000256" key="1">
    <source>
        <dbReference type="SAM" id="MobiDB-lite"/>
    </source>
</evidence>
<name>A0A1I8A343_9BILA</name>